<proteinExistence type="predicted"/>
<organism evidence="1 2">
    <name type="scientific">Streptomyces ardesiacus</name>
    <dbReference type="NCBI Taxonomy" id="285564"/>
    <lineage>
        <taxon>Bacteria</taxon>
        <taxon>Bacillati</taxon>
        <taxon>Actinomycetota</taxon>
        <taxon>Actinomycetes</taxon>
        <taxon>Kitasatosporales</taxon>
        <taxon>Streptomycetaceae</taxon>
        <taxon>Streptomyces</taxon>
    </lineage>
</organism>
<dbReference type="RefSeq" id="WP_058915102.1">
    <property type="nucleotide sequence ID" value="NZ_JBEOTR010000031.1"/>
</dbReference>
<evidence type="ECO:0000313" key="1">
    <source>
        <dbReference type="EMBL" id="MFJ6041037.1"/>
    </source>
</evidence>
<dbReference type="EMBL" id="JBIVPC010000022">
    <property type="protein sequence ID" value="MFJ6041037.1"/>
    <property type="molecule type" value="Genomic_DNA"/>
</dbReference>
<dbReference type="Proteomes" id="UP001617907">
    <property type="component" value="Unassembled WGS sequence"/>
</dbReference>
<accession>A0ABW8HJW1</accession>
<reference evidence="1 2" key="1">
    <citation type="submission" date="2024-10" db="EMBL/GenBank/DDBJ databases">
        <title>The Natural Products Discovery Center: Release of the First 8490 Sequenced Strains for Exploring Actinobacteria Biosynthetic Diversity.</title>
        <authorList>
            <person name="Kalkreuter E."/>
            <person name="Kautsar S.A."/>
            <person name="Yang D."/>
            <person name="Bader C.D."/>
            <person name="Teijaro C.N."/>
            <person name="Fluegel L."/>
            <person name="Davis C.M."/>
            <person name="Simpson J.R."/>
            <person name="Lauterbach L."/>
            <person name="Steele A.D."/>
            <person name="Gui C."/>
            <person name="Meng S."/>
            <person name="Li G."/>
            <person name="Viehrig K."/>
            <person name="Ye F."/>
            <person name="Su P."/>
            <person name="Kiefer A.F."/>
            <person name="Nichols A."/>
            <person name="Cepeda A.J."/>
            <person name="Yan W."/>
            <person name="Fan B."/>
            <person name="Jiang Y."/>
            <person name="Adhikari A."/>
            <person name="Zheng C.-J."/>
            <person name="Schuster L."/>
            <person name="Cowan T.M."/>
            <person name="Smanski M.J."/>
            <person name="Chevrette M.G."/>
            <person name="De Carvalho L.P.S."/>
            <person name="Shen B."/>
        </authorList>
    </citation>
    <scope>NUCLEOTIDE SEQUENCE [LARGE SCALE GENOMIC DNA]</scope>
    <source>
        <strain evidence="1 2">NPDC093086</strain>
    </source>
</reference>
<comment type="caution">
    <text evidence="1">The sequence shown here is derived from an EMBL/GenBank/DDBJ whole genome shotgun (WGS) entry which is preliminary data.</text>
</comment>
<sequence>MNFDELLDHAADWAETVAPWMGINQGLRLTRDAIRYATLLWMTRGCTPRERALAFAAMHRSRRGRRRSR</sequence>
<protein>
    <submittedName>
        <fullName evidence="1">Uncharacterized protein</fullName>
    </submittedName>
</protein>
<evidence type="ECO:0000313" key="2">
    <source>
        <dbReference type="Proteomes" id="UP001617907"/>
    </source>
</evidence>
<keyword evidence="2" id="KW-1185">Reference proteome</keyword>
<name>A0ABW8HJW1_9ACTN</name>
<gene>
    <name evidence="1" type="ORF">ACIQFM_32905</name>
</gene>